<sequence>MLFFFTLLLSSLYGAAALNVVDISKTTAGVRLRKASWRAAAVDASVPQGGIRMGDVQDSVYVADLTVGTQVLQVVLDTGSSGAWLGAIEPGARASFILPFSDLWIDPAQGIEALGGAILGNGDQLRLGYASGGVVGKAAVAPVSLGSYTVPQQLLLSANWTYELDALSSHNIRGIMGLSFDSAATLPRLLDAPDRRPTFLANVFAQHPAAGNFTTFYMCRGDVEGFMTINEIPEQFSEGMKSVPPINAWRNPDTKALQRWTVAVANLEVGGQTVGLTSQVTGAPANTALAVLDTGSTLTYLPNDTITAMYSGIPGATYAAKANVWLMPCEAEVSVAFHIGGLRYVMNPLDLIVPYSVPIDGSEAIVCAGAFRATTPDLRKLLAADMWLGDSFLRNVFQVLHYGDSTTDKQRPLVQLLGITDEQEAAAQYTVERANLRKYYPREANLTDPIVLAAVIHSFPTPAESESGTNLTSSDATSTSASSTLSPSPHSFPSQRPSDTSGTLPRQTLACGLALATLFVTLFSL</sequence>
<accession>J0LFF0</accession>
<dbReference type="PANTHER" id="PTHR47966">
    <property type="entry name" value="BETA-SITE APP-CLEAVING ENZYME, ISOFORM A-RELATED"/>
    <property type="match status" value="1"/>
</dbReference>
<dbReference type="GO" id="GO:0006508">
    <property type="term" value="P:proteolysis"/>
    <property type="evidence" value="ECO:0007669"/>
    <property type="project" value="UniProtKB-KW"/>
</dbReference>
<keyword evidence="2 3" id="KW-0064">Aspartyl protease</keyword>
<reference evidence="8" key="1">
    <citation type="journal article" date="2012" name="Science">
        <title>The Paleozoic origin of enzymatic lignin decomposition reconstructed from 31 fungal genomes.</title>
        <authorList>
            <person name="Floudas D."/>
            <person name="Binder M."/>
            <person name="Riley R."/>
            <person name="Barry K."/>
            <person name="Blanchette R.A."/>
            <person name="Henrissat B."/>
            <person name="Martinez A.T."/>
            <person name="Otillar R."/>
            <person name="Spatafora J.W."/>
            <person name="Yadav J.S."/>
            <person name="Aerts A."/>
            <person name="Benoit I."/>
            <person name="Boyd A."/>
            <person name="Carlson A."/>
            <person name="Copeland A."/>
            <person name="Coutinho P.M."/>
            <person name="de Vries R.P."/>
            <person name="Ferreira P."/>
            <person name="Findley K."/>
            <person name="Foster B."/>
            <person name="Gaskell J."/>
            <person name="Glotzer D."/>
            <person name="Gorecki P."/>
            <person name="Heitman J."/>
            <person name="Hesse C."/>
            <person name="Hori C."/>
            <person name="Igarashi K."/>
            <person name="Jurgens J.A."/>
            <person name="Kallen N."/>
            <person name="Kersten P."/>
            <person name="Kohler A."/>
            <person name="Kuees U."/>
            <person name="Kumar T.K.A."/>
            <person name="Kuo A."/>
            <person name="LaButti K."/>
            <person name="Larrondo L.F."/>
            <person name="Lindquist E."/>
            <person name="Ling A."/>
            <person name="Lombard V."/>
            <person name="Lucas S."/>
            <person name="Lundell T."/>
            <person name="Martin R."/>
            <person name="McLaughlin D.J."/>
            <person name="Morgenstern I."/>
            <person name="Morin E."/>
            <person name="Murat C."/>
            <person name="Nagy L.G."/>
            <person name="Nolan M."/>
            <person name="Ohm R.A."/>
            <person name="Patyshakuliyeva A."/>
            <person name="Rokas A."/>
            <person name="Ruiz-Duenas F.J."/>
            <person name="Sabat G."/>
            <person name="Salamov A."/>
            <person name="Samejima M."/>
            <person name="Schmutz J."/>
            <person name="Slot J.C."/>
            <person name="St John F."/>
            <person name="Stenlid J."/>
            <person name="Sun H."/>
            <person name="Sun S."/>
            <person name="Syed K."/>
            <person name="Tsang A."/>
            <person name="Wiebenga A."/>
            <person name="Young D."/>
            <person name="Pisabarro A."/>
            <person name="Eastwood D.C."/>
            <person name="Martin F."/>
            <person name="Cullen D."/>
            <person name="Grigoriev I.V."/>
            <person name="Hibbett D.S."/>
        </authorList>
    </citation>
    <scope>NUCLEOTIDE SEQUENCE [LARGE SCALE GENOMIC DNA]</scope>
    <source>
        <strain evidence="8">TFB10046</strain>
    </source>
</reference>
<evidence type="ECO:0000256" key="2">
    <source>
        <dbReference type="ARBA" id="ARBA00022750"/>
    </source>
</evidence>
<dbReference type="InterPro" id="IPR001461">
    <property type="entry name" value="Aspartic_peptidase_A1"/>
</dbReference>
<evidence type="ECO:0000259" key="6">
    <source>
        <dbReference type="PROSITE" id="PS51767"/>
    </source>
</evidence>
<keyword evidence="5" id="KW-0732">Signal</keyword>
<feature type="domain" description="Peptidase A1" evidence="6">
    <location>
        <begin position="61"/>
        <end position="410"/>
    </location>
</feature>
<dbReference type="InterPro" id="IPR001969">
    <property type="entry name" value="Aspartic_peptidase_AS"/>
</dbReference>
<feature type="chain" id="PRO_5003735892" evidence="5">
    <location>
        <begin position="18"/>
        <end position="525"/>
    </location>
</feature>
<evidence type="ECO:0000256" key="5">
    <source>
        <dbReference type="SAM" id="SignalP"/>
    </source>
</evidence>
<proteinExistence type="inferred from homology"/>
<dbReference type="InterPro" id="IPR021109">
    <property type="entry name" value="Peptidase_aspartic_dom_sf"/>
</dbReference>
<name>J0LFF0_AURST</name>
<keyword evidence="3 7" id="KW-0645">Protease</keyword>
<gene>
    <name evidence="7" type="ORF">AURDEDRAFT_174922</name>
</gene>
<dbReference type="SUPFAM" id="SSF50630">
    <property type="entry name" value="Acid proteases"/>
    <property type="match status" value="1"/>
</dbReference>
<organism evidence="7 8">
    <name type="scientific">Auricularia subglabra (strain TFB-10046 / SS5)</name>
    <name type="common">White-rot fungus</name>
    <name type="synonym">Auricularia delicata (strain TFB10046)</name>
    <dbReference type="NCBI Taxonomy" id="717982"/>
    <lineage>
        <taxon>Eukaryota</taxon>
        <taxon>Fungi</taxon>
        <taxon>Dikarya</taxon>
        <taxon>Basidiomycota</taxon>
        <taxon>Agaricomycotina</taxon>
        <taxon>Agaricomycetes</taxon>
        <taxon>Auriculariales</taxon>
        <taxon>Auriculariaceae</taxon>
        <taxon>Auricularia</taxon>
    </lineage>
</organism>
<dbReference type="OrthoDB" id="771136at2759"/>
<dbReference type="KEGG" id="adl:AURDEDRAFT_174922"/>
<keyword evidence="3" id="KW-0378">Hydrolase</keyword>
<evidence type="ECO:0000256" key="3">
    <source>
        <dbReference type="RuleBase" id="RU000454"/>
    </source>
</evidence>
<dbReference type="AlphaFoldDB" id="J0LFF0"/>
<evidence type="ECO:0000313" key="8">
    <source>
        <dbReference type="Proteomes" id="UP000006514"/>
    </source>
</evidence>
<dbReference type="InterPro" id="IPR033121">
    <property type="entry name" value="PEPTIDASE_A1"/>
</dbReference>
<dbReference type="Gene3D" id="2.40.70.10">
    <property type="entry name" value="Acid Proteases"/>
    <property type="match status" value="2"/>
</dbReference>
<dbReference type="InterPro" id="IPR034164">
    <property type="entry name" value="Pepsin-like_dom"/>
</dbReference>
<dbReference type="InParanoid" id="J0LFF0"/>
<evidence type="ECO:0000256" key="4">
    <source>
        <dbReference type="SAM" id="MobiDB-lite"/>
    </source>
</evidence>
<keyword evidence="8" id="KW-1185">Reference proteome</keyword>
<dbReference type="GO" id="GO:0004190">
    <property type="term" value="F:aspartic-type endopeptidase activity"/>
    <property type="evidence" value="ECO:0007669"/>
    <property type="project" value="UniProtKB-KW"/>
</dbReference>
<feature type="region of interest" description="Disordered" evidence="4">
    <location>
        <begin position="462"/>
        <end position="503"/>
    </location>
</feature>
<dbReference type="EMBL" id="JH687873">
    <property type="protein sequence ID" value="EJD36001.1"/>
    <property type="molecule type" value="Genomic_DNA"/>
</dbReference>
<dbReference type="CDD" id="cd05471">
    <property type="entry name" value="pepsin_like"/>
    <property type="match status" value="1"/>
</dbReference>
<evidence type="ECO:0000313" key="7">
    <source>
        <dbReference type="EMBL" id="EJD36001.1"/>
    </source>
</evidence>
<dbReference type="Pfam" id="PF00026">
    <property type="entry name" value="Asp"/>
    <property type="match status" value="1"/>
</dbReference>
<feature type="signal peptide" evidence="5">
    <location>
        <begin position="1"/>
        <end position="17"/>
    </location>
</feature>
<comment type="similarity">
    <text evidence="1 3">Belongs to the peptidase A1 family.</text>
</comment>
<dbReference type="OMA" id="AMDGMNI"/>
<dbReference type="PRINTS" id="PR00792">
    <property type="entry name" value="PEPSIN"/>
</dbReference>
<protein>
    <submittedName>
        <fullName evidence="7">Acid protease</fullName>
    </submittedName>
</protein>
<evidence type="ECO:0000256" key="1">
    <source>
        <dbReference type="ARBA" id="ARBA00007447"/>
    </source>
</evidence>
<dbReference type="PROSITE" id="PS51767">
    <property type="entry name" value="PEPTIDASE_A1"/>
    <property type="match status" value="1"/>
</dbReference>
<dbReference type="PROSITE" id="PS00141">
    <property type="entry name" value="ASP_PROTEASE"/>
    <property type="match status" value="1"/>
</dbReference>
<dbReference type="Proteomes" id="UP000006514">
    <property type="component" value="Unassembled WGS sequence"/>
</dbReference>
<feature type="compositionally biased region" description="Low complexity" evidence="4">
    <location>
        <begin position="472"/>
        <end position="494"/>
    </location>
</feature>
<dbReference type="PANTHER" id="PTHR47966:SF51">
    <property type="entry name" value="BETA-SITE APP-CLEAVING ENZYME, ISOFORM A-RELATED"/>
    <property type="match status" value="1"/>
</dbReference>